<dbReference type="AlphaFoldDB" id="A0A940P520"/>
<keyword evidence="5" id="KW-1185">Reference proteome</keyword>
<comment type="caution">
    <text evidence="4">The sequence shown here is derived from an EMBL/GenBank/DDBJ whole genome shotgun (WGS) entry which is preliminary data.</text>
</comment>
<keyword evidence="2 4" id="KW-0378">Hydrolase</keyword>
<dbReference type="EMBL" id="JAEEGA010000005">
    <property type="protein sequence ID" value="MBP1041165.1"/>
    <property type="molecule type" value="Genomic_DNA"/>
</dbReference>
<evidence type="ECO:0000259" key="3">
    <source>
        <dbReference type="Pfam" id="PF02275"/>
    </source>
</evidence>
<dbReference type="InterPro" id="IPR029132">
    <property type="entry name" value="CBAH/NAAA_C"/>
</dbReference>
<dbReference type="InterPro" id="IPR029055">
    <property type="entry name" value="Ntn_hydrolases_N"/>
</dbReference>
<evidence type="ECO:0000256" key="2">
    <source>
        <dbReference type="ARBA" id="ARBA00022801"/>
    </source>
</evidence>
<dbReference type="SUPFAM" id="SSF56235">
    <property type="entry name" value="N-terminal nucleophile aminohydrolases (Ntn hydrolases)"/>
    <property type="match status" value="1"/>
</dbReference>
<sequence>MCTSIFTTTKDGKYILSRTMDFSFPLEATPIYIPQNYEWRSAVNQKPFKTNFGFIGAGRLLGDAYFMADGVNEHGLSVAELYLPGEAKYQDYEESSKLNMAPHEVILWMLGNLTSVLDLEKQVGKINIVEAVAPILNIITPLHWIITDSDGRCVVIEPTQKKLKIKQNPIGVMTNTPLLEWHIENLRNFLNVRPKQLEAVKYGDYIATPFSQGTGTSGLPGGYTPPERFVRAAFFKEYSQEAANEVAGVNSSQHILNTVRIPKGIVVTDSDEEDYSLYSASMVNNTKTYYFTSYENHQISKLVLDNELLNKEAPIVFKYQTNEEAFDVLNTKL</sequence>
<protein>
    <submittedName>
        <fullName evidence="4">Choloylglycine hydrolase family protein</fullName>
    </submittedName>
</protein>
<gene>
    <name evidence="4" type="ORF">I6N95_09125</name>
</gene>
<reference evidence="4" key="1">
    <citation type="submission" date="2020-12" db="EMBL/GenBank/DDBJ databases">
        <title>Vagococcus allomyrinae sp. nov. and Enterococcus lavae sp. nov., isolated from the larvae of Allomyrina dichotoma.</title>
        <authorList>
            <person name="Lee S.D."/>
        </authorList>
    </citation>
    <scope>NUCLEOTIDE SEQUENCE</scope>
    <source>
        <strain evidence="4">BWB3-3</strain>
    </source>
</reference>
<dbReference type="Gene3D" id="3.60.60.10">
    <property type="entry name" value="Penicillin V Acylase, Chain A"/>
    <property type="match status" value="1"/>
</dbReference>
<dbReference type="InterPro" id="IPR052193">
    <property type="entry name" value="Peptidase_C59"/>
</dbReference>
<evidence type="ECO:0000313" key="5">
    <source>
        <dbReference type="Proteomes" id="UP000674938"/>
    </source>
</evidence>
<dbReference type="Proteomes" id="UP000674938">
    <property type="component" value="Unassembled WGS sequence"/>
</dbReference>
<accession>A0A940P520</accession>
<dbReference type="PANTHER" id="PTHR35527">
    <property type="entry name" value="CHOLOYLGLYCINE HYDROLASE"/>
    <property type="match status" value="1"/>
</dbReference>
<feature type="domain" description="Choloylglycine hydrolase/NAAA C-terminal" evidence="3">
    <location>
        <begin position="2"/>
        <end position="316"/>
    </location>
</feature>
<dbReference type="GO" id="GO:0016787">
    <property type="term" value="F:hydrolase activity"/>
    <property type="evidence" value="ECO:0007669"/>
    <property type="project" value="UniProtKB-KW"/>
</dbReference>
<organism evidence="4 5">
    <name type="scientific">Vagococcus allomyrinae</name>
    <dbReference type="NCBI Taxonomy" id="2794353"/>
    <lineage>
        <taxon>Bacteria</taxon>
        <taxon>Bacillati</taxon>
        <taxon>Bacillota</taxon>
        <taxon>Bacilli</taxon>
        <taxon>Lactobacillales</taxon>
        <taxon>Enterococcaceae</taxon>
        <taxon>Vagococcus</taxon>
    </lineage>
</organism>
<dbReference type="PANTHER" id="PTHR35527:SF2">
    <property type="entry name" value="HYDROLASE"/>
    <property type="match status" value="1"/>
</dbReference>
<comment type="similarity">
    <text evidence="1">Belongs to the peptidase C59 family.</text>
</comment>
<dbReference type="RefSeq" id="WP_209526847.1">
    <property type="nucleotide sequence ID" value="NZ_JAEEGA010000005.1"/>
</dbReference>
<evidence type="ECO:0000313" key="4">
    <source>
        <dbReference type="EMBL" id="MBP1041165.1"/>
    </source>
</evidence>
<proteinExistence type="inferred from homology"/>
<evidence type="ECO:0000256" key="1">
    <source>
        <dbReference type="ARBA" id="ARBA00006625"/>
    </source>
</evidence>
<dbReference type="CDD" id="cd00542">
    <property type="entry name" value="Ntn_PVA"/>
    <property type="match status" value="1"/>
</dbReference>
<name>A0A940P520_9ENTE</name>
<dbReference type="Pfam" id="PF02275">
    <property type="entry name" value="CBAH"/>
    <property type="match status" value="1"/>
</dbReference>